<keyword evidence="7 12" id="KW-1133">Transmembrane helix</keyword>
<feature type="transmembrane region" description="Helical" evidence="12">
    <location>
        <begin position="37"/>
        <end position="58"/>
    </location>
</feature>
<dbReference type="EC" id="1.14.19.1" evidence="13"/>
<evidence type="ECO:0000256" key="12">
    <source>
        <dbReference type="SAM" id="Phobius"/>
    </source>
</evidence>
<dbReference type="PANTHER" id="PTHR11351">
    <property type="entry name" value="ACYL-COA DESATURASE"/>
    <property type="match status" value="1"/>
</dbReference>
<keyword evidence="9" id="KW-0443">Lipid metabolism</keyword>
<evidence type="ECO:0000256" key="9">
    <source>
        <dbReference type="ARBA" id="ARBA00023098"/>
    </source>
</evidence>
<evidence type="ECO:0000256" key="8">
    <source>
        <dbReference type="ARBA" id="ARBA00023002"/>
    </source>
</evidence>
<accession>A0A0B2Q668</accession>
<dbReference type="InterPro" id="IPR015876">
    <property type="entry name" value="Acyl-CoA_DS"/>
</dbReference>
<protein>
    <submittedName>
        <fullName evidence="13">Palmitoyl-monogalactosyldiacylglycerol delta-7 desaturase, chloroplastic</fullName>
        <ecNumber evidence="13">1.14.19.1</ecNumber>
    </submittedName>
</protein>
<evidence type="ECO:0000256" key="5">
    <source>
        <dbReference type="ARBA" id="ARBA00022692"/>
    </source>
</evidence>
<dbReference type="GO" id="GO:0005789">
    <property type="term" value="C:endoplasmic reticulum membrane"/>
    <property type="evidence" value="ECO:0007669"/>
    <property type="project" value="TreeGrafter"/>
</dbReference>
<dbReference type="GO" id="GO:0042761">
    <property type="term" value="P:very long-chain fatty acid biosynthetic process"/>
    <property type="evidence" value="ECO:0007669"/>
    <property type="project" value="TreeGrafter"/>
</dbReference>
<evidence type="ECO:0000256" key="1">
    <source>
        <dbReference type="ARBA" id="ARBA00004141"/>
    </source>
</evidence>
<reference evidence="13" key="1">
    <citation type="submission" date="2014-07" db="EMBL/GenBank/DDBJ databases">
        <title>Identification of a novel salt tolerance gene in wild soybean by whole-genome sequencing.</title>
        <authorList>
            <person name="Lam H.-M."/>
            <person name="Qi X."/>
            <person name="Li M.-W."/>
            <person name="Liu X."/>
            <person name="Xie M."/>
            <person name="Ni M."/>
            <person name="Xu X."/>
        </authorList>
    </citation>
    <scope>NUCLEOTIDE SEQUENCE [LARGE SCALE GENOMIC DNA]</scope>
    <source>
        <tissue evidence="13">Root</tissue>
    </source>
</reference>
<evidence type="ECO:0000256" key="7">
    <source>
        <dbReference type="ARBA" id="ARBA00022989"/>
    </source>
</evidence>
<keyword evidence="6" id="KW-0276">Fatty acid metabolism</keyword>
<dbReference type="EMBL" id="KN661170">
    <property type="protein sequence ID" value="KHN15282.1"/>
    <property type="molecule type" value="Genomic_DNA"/>
</dbReference>
<evidence type="ECO:0000256" key="10">
    <source>
        <dbReference type="ARBA" id="ARBA00023136"/>
    </source>
</evidence>
<dbReference type="Proteomes" id="UP000053555">
    <property type="component" value="Unassembled WGS sequence"/>
</dbReference>
<evidence type="ECO:0000256" key="3">
    <source>
        <dbReference type="ARBA" id="ARBA00009295"/>
    </source>
</evidence>
<evidence type="ECO:0000313" key="13">
    <source>
        <dbReference type="EMBL" id="KHN15282.1"/>
    </source>
</evidence>
<dbReference type="GO" id="GO:0004768">
    <property type="term" value="F:stearoyl-CoA 9-desaturase activity"/>
    <property type="evidence" value="ECO:0007669"/>
    <property type="project" value="UniProtKB-EC"/>
</dbReference>
<gene>
    <name evidence="13" type="ORF">glysoja_044277</name>
</gene>
<sequence length="126" mass="14082">MSWLFDTTSILERCGEANNVGDLEKQSFYRFLRSTYLAHPFALGALLYAAGGFPFLVWGMGVRIVWVYHITWFLNSACHVWGIKHGTPGTCPEIIGGWRCLHLVRVGTITTMLLSTQLDMDLSGGN</sequence>
<comment type="subcellular location">
    <subcellularLocation>
        <location evidence="1">Membrane</location>
        <topology evidence="1">Multi-pass membrane protein</topology>
    </subcellularLocation>
</comment>
<organism evidence="13">
    <name type="scientific">Glycine soja</name>
    <name type="common">Wild soybean</name>
    <dbReference type="NCBI Taxonomy" id="3848"/>
    <lineage>
        <taxon>Eukaryota</taxon>
        <taxon>Viridiplantae</taxon>
        <taxon>Streptophyta</taxon>
        <taxon>Embryophyta</taxon>
        <taxon>Tracheophyta</taxon>
        <taxon>Spermatophyta</taxon>
        <taxon>Magnoliopsida</taxon>
        <taxon>eudicotyledons</taxon>
        <taxon>Gunneridae</taxon>
        <taxon>Pentapetalae</taxon>
        <taxon>rosids</taxon>
        <taxon>fabids</taxon>
        <taxon>Fabales</taxon>
        <taxon>Fabaceae</taxon>
        <taxon>Papilionoideae</taxon>
        <taxon>50 kb inversion clade</taxon>
        <taxon>NPAAA clade</taxon>
        <taxon>indigoferoid/millettioid clade</taxon>
        <taxon>Phaseoleae</taxon>
        <taxon>Glycine</taxon>
        <taxon>Glycine subgen. Soja</taxon>
    </lineage>
</organism>
<keyword evidence="8 13" id="KW-0560">Oxidoreductase</keyword>
<comment type="similarity">
    <text evidence="3">Belongs to the fatty acid desaturase type 1 family.</text>
</comment>
<evidence type="ECO:0000256" key="4">
    <source>
        <dbReference type="ARBA" id="ARBA00022516"/>
    </source>
</evidence>
<keyword evidence="5 12" id="KW-0812">Transmembrane</keyword>
<evidence type="ECO:0000256" key="6">
    <source>
        <dbReference type="ARBA" id="ARBA00022832"/>
    </source>
</evidence>
<name>A0A0B2Q668_GLYSO</name>
<dbReference type="AlphaFoldDB" id="A0A0B2Q668"/>
<proteinExistence type="inferred from homology"/>
<keyword evidence="4" id="KW-0444">Lipid biosynthesis</keyword>
<keyword evidence="10 12" id="KW-0472">Membrane</keyword>
<evidence type="ECO:0000256" key="2">
    <source>
        <dbReference type="ARBA" id="ARBA00005189"/>
    </source>
</evidence>
<evidence type="ECO:0000256" key="11">
    <source>
        <dbReference type="ARBA" id="ARBA00023160"/>
    </source>
</evidence>
<comment type="pathway">
    <text evidence="2">Lipid metabolism.</text>
</comment>
<dbReference type="PANTHER" id="PTHR11351:SF31">
    <property type="entry name" value="DESATURASE 1, ISOFORM A-RELATED"/>
    <property type="match status" value="1"/>
</dbReference>
<keyword evidence="11" id="KW-0275">Fatty acid biosynthesis</keyword>